<reference evidence="3" key="1">
    <citation type="journal article" date="2016" name="Proc. Natl. Acad. Sci. U.S.A.">
        <title>Comparative genomics of biotechnologically important yeasts.</title>
        <authorList>
            <person name="Riley R."/>
            <person name="Haridas S."/>
            <person name="Wolfe K.H."/>
            <person name="Lopes M.R."/>
            <person name="Hittinger C.T."/>
            <person name="Goeker M."/>
            <person name="Salamov A.A."/>
            <person name="Wisecaver J.H."/>
            <person name="Long T.M."/>
            <person name="Calvey C.H."/>
            <person name="Aerts A.L."/>
            <person name="Barry K.W."/>
            <person name="Choi C."/>
            <person name="Clum A."/>
            <person name="Coughlan A.Y."/>
            <person name="Deshpande S."/>
            <person name="Douglass A.P."/>
            <person name="Hanson S.J."/>
            <person name="Klenk H.-P."/>
            <person name="LaButti K.M."/>
            <person name="Lapidus A."/>
            <person name="Lindquist E.A."/>
            <person name="Lipzen A.M."/>
            <person name="Meier-Kolthoff J.P."/>
            <person name="Ohm R.A."/>
            <person name="Otillar R.P."/>
            <person name="Pangilinan J.L."/>
            <person name="Peng Y."/>
            <person name="Rokas A."/>
            <person name="Rosa C.A."/>
            <person name="Scheuner C."/>
            <person name="Sibirny A.A."/>
            <person name="Slot J.C."/>
            <person name="Stielow J.B."/>
            <person name="Sun H."/>
            <person name="Kurtzman C.P."/>
            <person name="Blackwell M."/>
            <person name="Grigoriev I.V."/>
            <person name="Jeffries T.W."/>
        </authorList>
    </citation>
    <scope>NUCLEOTIDE SEQUENCE [LARGE SCALE GENOMIC DNA]</scope>
    <source>
        <strain evidence="3">NRRL Y-1626</strain>
    </source>
</reference>
<dbReference type="AlphaFoldDB" id="A0A1B7T947"/>
<gene>
    <name evidence="2" type="ORF">HANVADRAFT_54036</name>
</gene>
<comment type="caution">
    <text evidence="2">The sequence shown here is derived from an EMBL/GenBank/DDBJ whole genome shotgun (WGS) entry which is preliminary data.</text>
</comment>
<name>A0A1B7T947_9ASCO</name>
<evidence type="ECO:0000313" key="3">
    <source>
        <dbReference type="Proteomes" id="UP000092321"/>
    </source>
</evidence>
<feature type="region of interest" description="Disordered" evidence="1">
    <location>
        <begin position="38"/>
        <end position="60"/>
    </location>
</feature>
<sequence length="60" mass="6732">MAFLVLSPVVAKAYVPVQDEEVLQEQQQVPAFRERADSVSSINSVESLRDSGFKPLRLQQ</sequence>
<evidence type="ECO:0000256" key="1">
    <source>
        <dbReference type="SAM" id="MobiDB-lite"/>
    </source>
</evidence>
<proteinExistence type="predicted"/>
<keyword evidence="3" id="KW-1185">Reference proteome</keyword>
<dbReference type="Proteomes" id="UP000092321">
    <property type="component" value="Unassembled WGS sequence"/>
</dbReference>
<evidence type="ECO:0000313" key="2">
    <source>
        <dbReference type="EMBL" id="OBA25247.1"/>
    </source>
</evidence>
<protein>
    <submittedName>
        <fullName evidence="2">Uncharacterized protein</fullName>
    </submittedName>
</protein>
<accession>A0A1B7T947</accession>
<organism evidence="2 3">
    <name type="scientific">Hanseniaspora valbyensis NRRL Y-1626</name>
    <dbReference type="NCBI Taxonomy" id="766949"/>
    <lineage>
        <taxon>Eukaryota</taxon>
        <taxon>Fungi</taxon>
        <taxon>Dikarya</taxon>
        <taxon>Ascomycota</taxon>
        <taxon>Saccharomycotina</taxon>
        <taxon>Saccharomycetes</taxon>
        <taxon>Saccharomycodales</taxon>
        <taxon>Saccharomycodaceae</taxon>
        <taxon>Hanseniaspora</taxon>
    </lineage>
</organism>
<dbReference type="EMBL" id="LXPE01000175">
    <property type="protein sequence ID" value="OBA25247.1"/>
    <property type="molecule type" value="Genomic_DNA"/>
</dbReference>